<dbReference type="EMBL" id="JANPWB010000003">
    <property type="protein sequence ID" value="KAJ1202849.1"/>
    <property type="molecule type" value="Genomic_DNA"/>
</dbReference>
<dbReference type="AlphaFoldDB" id="A0AAV7VMI2"/>
<feature type="region of interest" description="Disordered" evidence="1">
    <location>
        <begin position="13"/>
        <end position="56"/>
    </location>
</feature>
<evidence type="ECO:0000256" key="1">
    <source>
        <dbReference type="SAM" id="MobiDB-lite"/>
    </source>
</evidence>
<dbReference type="Proteomes" id="UP001066276">
    <property type="component" value="Chromosome 2_1"/>
</dbReference>
<reference evidence="2" key="1">
    <citation type="journal article" date="2022" name="bioRxiv">
        <title>Sequencing and chromosome-scale assembly of the giantPleurodeles waltlgenome.</title>
        <authorList>
            <person name="Brown T."/>
            <person name="Elewa A."/>
            <person name="Iarovenko S."/>
            <person name="Subramanian E."/>
            <person name="Araus A.J."/>
            <person name="Petzold A."/>
            <person name="Susuki M."/>
            <person name="Suzuki K.-i.T."/>
            <person name="Hayashi T."/>
            <person name="Toyoda A."/>
            <person name="Oliveira C."/>
            <person name="Osipova E."/>
            <person name="Leigh N.D."/>
            <person name="Simon A."/>
            <person name="Yun M.H."/>
        </authorList>
    </citation>
    <scope>NUCLEOTIDE SEQUENCE</scope>
    <source>
        <strain evidence="2">20211129_DDA</strain>
        <tissue evidence="2">Liver</tissue>
    </source>
</reference>
<organism evidence="2 3">
    <name type="scientific">Pleurodeles waltl</name>
    <name type="common">Iberian ribbed newt</name>
    <dbReference type="NCBI Taxonomy" id="8319"/>
    <lineage>
        <taxon>Eukaryota</taxon>
        <taxon>Metazoa</taxon>
        <taxon>Chordata</taxon>
        <taxon>Craniata</taxon>
        <taxon>Vertebrata</taxon>
        <taxon>Euteleostomi</taxon>
        <taxon>Amphibia</taxon>
        <taxon>Batrachia</taxon>
        <taxon>Caudata</taxon>
        <taxon>Salamandroidea</taxon>
        <taxon>Salamandridae</taxon>
        <taxon>Pleurodelinae</taxon>
        <taxon>Pleurodeles</taxon>
    </lineage>
</organism>
<evidence type="ECO:0000313" key="3">
    <source>
        <dbReference type="Proteomes" id="UP001066276"/>
    </source>
</evidence>
<gene>
    <name evidence="2" type="ORF">NDU88_006644</name>
</gene>
<accession>A0AAV7VMI2</accession>
<comment type="caution">
    <text evidence="2">The sequence shown here is derived from an EMBL/GenBank/DDBJ whole genome shotgun (WGS) entry which is preliminary data.</text>
</comment>
<protein>
    <submittedName>
        <fullName evidence="2">Uncharacterized protein</fullName>
    </submittedName>
</protein>
<keyword evidence="3" id="KW-1185">Reference proteome</keyword>
<proteinExistence type="predicted"/>
<name>A0AAV7VMI2_PLEWA</name>
<evidence type="ECO:0000313" key="2">
    <source>
        <dbReference type="EMBL" id="KAJ1202849.1"/>
    </source>
</evidence>
<sequence length="78" mass="8674">MWCLEAAASWKEKVDESAEEEENEYGTTAITRTEEATSRTTRGEPSSQRDHVGTRASHVVAHAGSNYFSFRVGRAPKD</sequence>